<dbReference type="Pfam" id="PF13807">
    <property type="entry name" value="GNVR"/>
    <property type="match status" value="1"/>
</dbReference>
<comment type="caution">
    <text evidence="5">The sequence shown here is derived from an EMBL/GenBank/DDBJ whole genome shotgun (WGS) entry which is preliminary data.</text>
</comment>
<feature type="compositionally biased region" description="Pro residues" evidence="2">
    <location>
        <begin position="716"/>
        <end position="727"/>
    </location>
</feature>
<keyword evidence="6" id="KW-1185">Reference proteome</keyword>
<reference evidence="5" key="1">
    <citation type="submission" date="2020-09" db="EMBL/GenBank/DDBJ databases">
        <authorList>
            <person name="Kim M.K."/>
        </authorList>
    </citation>
    <scope>NUCLEOTIDE SEQUENCE</scope>
    <source>
        <strain evidence="5">BT704</strain>
    </source>
</reference>
<evidence type="ECO:0000256" key="3">
    <source>
        <dbReference type="SAM" id="Phobius"/>
    </source>
</evidence>
<sequence length="727" mass="80909">MLLLRLLKRNVLWLLLLPALTAATVYYFTRNLPKVYRSTATIYTGLASGYSILSDEQNSWVSPEVVNNEFDNLFTTINSQETMMRVGTRLLSRHLQLKNYDSLILGRQGYRQLEQIKAKISKYVVNGEDETATYLRLDGLAHAKGINPVKTLLLQGGTYYSVGRIKNVKTVRKSGSDMLLMEYESDDPAITQATLALLIEVFRERYANFKSSEANSVVKYYTDRTRNTQNSLQQAETKLKSFGVTNKIVDYGQQTITAATSKAALTNDYNQEMMQYQAAKAAMATLGKRVSDRSSAIANNEAFINKREEIVKVQTQLANARSYGQPKSVIADLETKLNRLTSDMKSVALQHYEFGNTTESVAQRTLVDEWLKKVMTYEESAARLGVYEKQIKELDNTTNQLAPLGSTLKQLNRDVDVAEKEYMENLAELNKARVRQKNAEMEGPLSVLDEPDFPMAPLASKRKMLVGAGLATGLVLALLLMLVRYMLDNRVTSPQHAETQTGFLMVASFPVVGKRSAKALRTAQAMLEQLRSTIAIELKAQTLKLPYTVVTLVSNRPKQGKSWISMRLAEQYAQAGHTVAYLYPQLAKDQPAEVPNVTFISYAVGSDFIDVPDVDTLMKRNANVDAAPYDLILLELPSLINHAIPTHLVGQTNVSVFVVNAKAVWTREDAQLTALYKRAATHSVIAVLNQVDLSMVAVPPVLERAFSPASSAPQPKVMPLPEPVKTA</sequence>
<keyword evidence="1" id="KW-0175">Coiled coil</keyword>
<dbReference type="Gene3D" id="3.40.50.300">
    <property type="entry name" value="P-loop containing nucleotide triphosphate hydrolases"/>
    <property type="match status" value="1"/>
</dbReference>
<organism evidence="5 6">
    <name type="scientific">Spirosoma validum</name>
    <dbReference type="NCBI Taxonomy" id="2771355"/>
    <lineage>
        <taxon>Bacteria</taxon>
        <taxon>Pseudomonadati</taxon>
        <taxon>Bacteroidota</taxon>
        <taxon>Cytophagia</taxon>
        <taxon>Cytophagales</taxon>
        <taxon>Cytophagaceae</taxon>
        <taxon>Spirosoma</taxon>
    </lineage>
</organism>
<proteinExistence type="predicted"/>
<gene>
    <name evidence="5" type="ORF">IC230_25215</name>
</gene>
<evidence type="ECO:0000259" key="4">
    <source>
        <dbReference type="Pfam" id="PF13807"/>
    </source>
</evidence>
<feature type="coiled-coil region" evidence="1">
    <location>
        <begin position="377"/>
        <end position="439"/>
    </location>
</feature>
<evidence type="ECO:0000313" key="5">
    <source>
        <dbReference type="EMBL" id="MBD2756222.1"/>
    </source>
</evidence>
<evidence type="ECO:0000313" key="6">
    <source>
        <dbReference type="Proteomes" id="UP000653797"/>
    </source>
</evidence>
<dbReference type="RefSeq" id="WP_191041843.1">
    <property type="nucleotide sequence ID" value="NZ_JACXAA010000011.1"/>
</dbReference>
<protein>
    <submittedName>
        <fullName evidence="5">Lipopolysaccharide biosynthesis protein</fullName>
    </submittedName>
</protein>
<dbReference type="Proteomes" id="UP000653797">
    <property type="component" value="Unassembled WGS sequence"/>
</dbReference>
<dbReference type="InterPro" id="IPR027417">
    <property type="entry name" value="P-loop_NTPase"/>
</dbReference>
<feature type="transmembrane region" description="Helical" evidence="3">
    <location>
        <begin position="12"/>
        <end position="29"/>
    </location>
</feature>
<dbReference type="InterPro" id="IPR050445">
    <property type="entry name" value="Bact_polysacc_biosynth/exp"/>
</dbReference>
<dbReference type="SUPFAM" id="SSF52540">
    <property type="entry name" value="P-loop containing nucleoside triphosphate hydrolases"/>
    <property type="match status" value="1"/>
</dbReference>
<accession>A0A927B6T3</accession>
<evidence type="ECO:0000256" key="1">
    <source>
        <dbReference type="SAM" id="Coils"/>
    </source>
</evidence>
<name>A0A927B6T3_9BACT</name>
<keyword evidence="3" id="KW-0812">Transmembrane</keyword>
<feature type="transmembrane region" description="Helical" evidence="3">
    <location>
        <begin position="465"/>
        <end position="487"/>
    </location>
</feature>
<dbReference type="PANTHER" id="PTHR32309:SF13">
    <property type="entry name" value="FERRIC ENTEROBACTIN TRANSPORT PROTEIN FEPE"/>
    <property type="match status" value="1"/>
</dbReference>
<keyword evidence="3" id="KW-1133">Transmembrane helix</keyword>
<dbReference type="PANTHER" id="PTHR32309">
    <property type="entry name" value="TYROSINE-PROTEIN KINASE"/>
    <property type="match status" value="1"/>
</dbReference>
<dbReference type="GO" id="GO:0004713">
    <property type="term" value="F:protein tyrosine kinase activity"/>
    <property type="evidence" value="ECO:0007669"/>
    <property type="project" value="TreeGrafter"/>
</dbReference>
<dbReference type="EMBL" id="JACXAA010000011">
    <property type="protein sequence ID" value="MBD2756222.1"/>
    <property type="molecule type" value="Genomic_DNA"/>
</dbReference>
<dbReference type="GO" id="GO:0005886">
    <property type="term" value="C:plasma membrane"/>
    <property type="evidence" value="ECO:0007669"/>
    <property type="project" value="TreeGrafter"/>
</dbReference>
<feature type="domain" description="Tyrosine-protein kinase G-rich" evidence="4">
    <location>
        <begin position="408"/>
        <end position="486"/>
    </location>
</feature>
<feature type="region of interest" description="Disordered" evidence="2">
    <location>
        <begin position="707"/>
        <end position="727"/>
    </location>
</feature>
<keyword evidence="3" id="KW-0472">Membrane</keyword>
<evidence type="ECO:0000256" key="2">
    <source>
        <dbReference type="SAM" id="MobiDB-lite"/>
    </source>
</evidence>
<dbReference type="InterPro" id="IPR032807">
    <property type="entry name" value="GNVR"/>
</dbReference>
<dbReference type="AlphaFoldDB" id="A0A927B6T3"/>